<evidence type="ECO:0000256" key="1">
    <source>
        <dbReference type="ARBA" id="ARBA00022658"/>
    </source>
</evidence>
<dbReference type="PANTHER" id="PTHR23113:SF366">
    <property type="entry name" value="RAS GUANINE NUCLEOTIDE EXCHANGE FACTOR R"/>
    <property type="match status" value="1"/>
</dbReference>
<evidence type="ECO:0000256" key="2">
    <source>
        <dbReference type="PROSITE-ProRule" id="PRU00168"/>
    </source>
</evidence>
<dbReference type="PANTHER" id="PTHR23113">
    <property type="entry name" value="GUANINE NUCLEOTIDE EXCHANGE FACTOR"/>
    <property type="match status" value="1"/>
</dbReference>
<dbReference type="InterPro" id="IPR000651">
    <property type="entry name" value="Ras-like_Gua-exchang_fac_N"/>
</dbReference>
<dbReference type="EMBL" id="MCFG01000235">
    <property type="protein sequence ID" value="ORX77763.1"/>
    <property type="molecule type" value="Genomic_DNA"/>
</dbReference>
<evidence type="ECO:0000313" key="7">
    <source>
        <dbReference type="Proteomes" id="UP000193944"/>
    </source>
</evidence>
<dbReference type="GO" id="GO:0007265">
    <property type="term" value="P:Ras protein signal transduction"/>
    <property type="evidence" value="ECO:0007669"/>
    <property type="project" value="TreeGrafter"/>
</dbReference>
<dbReference type="CDD" id="cd06224">
    <property type="entry name" value="REM"/>
    <property type="match status" value="1"/>
</dbReference>
<organism evidence="6 7">
    <name type="scientific">Anaeromyces robustus</name>
    <dbReference type="NCBI Taxonomy" id="1754192"/>
    <lineage>
        <taxon>Eukaryota</taxon>
        <taxon>Fungi</taxon>
        <taxon>Fungi incertae sedis</taxon>
        <taxon>Chytridiomycota</taxon>
        <taxon>Chytridiomycota incertae sedis</taxon>
        <taxon>Neocallimastigomycetes</taxon>
        <taxon>Neocallimastigales</taxon>
        <taxon>Neocallimastigaceae</taxon>
        <taxon>Anaeromyces</taxon>
    </lineage>
</organism>
<dbReference type="OrthoDB" id="546434at2759"/>
<accession>A0A1Y1WW83</accession>
<evidence type="ECO:0000313" key="6">
    <source>
        <dbReference type="EMBL" id="ORX77763.1"/>
    </source>
</evidence>
<name>A0A1Y1WW83_9FUNG</name>
<dbReference type="InterPro" id="IPR008937">
    <property type="entry name" value="Ras-like_GEF"/>
</dbReference>
<dbReference type="Pfam" id="PF00618">
    <property type="entry name" value="RasGEF_N"/>
    <property type="match status" value="1"/>
</dbReference>
<feature type="domain" description="N-terminal Ras-GEF" evidence="5">
    <location>
        <begin position="595"/>
        <end position="729"/>
    </location>
</feature>
<reference evidence="6 7" key="1">
    <citation type="submission" date="2016-08" db="EMBL/GenBank/DDBJ databases">
        <title>A Parts List for Fungal Cellulosomes Revealed by Comparative Genomics.</title>
        <authorList>
            <consortium name="DOE Joint Genome Institute"/>
            <person name="Haitjema C.H."/>
            <person name="Gilmore S.P."/>
            <person name="Henske J.K."/>
            <person name="Solomon K.V."/>
            <person name="De Groot R."/>
            <person name="Kuo A."/>
            <person name="Mondo S.J."/>
            <person name="Salamov A.A."/>
            <person name="Labutti K."/>
            <person name="Zhao Z."/>
            <person name="Chiniquy J."/>
            <person name="Barry K."/>
            <person name="Brewer H.M."/>
            <person name="Purvine S.O."/>
            <person name="Wright A.T."/>
            <person name="Boxma B."/>
            <person name="Van Alen T."/>
            <person name="Hackstein J.H."/>
            <person name="Baker S.E."/>
            <person name="Grigoriev I.V."/>
            <person name="O'Malley M.A."/>
        </authorList>
    </citation>
    <scope>NUCLEOTIDE SEQUENCE [LARGE SCALE GENOMIC DNA]</scope>
    <source>
        <strain evidence="6 7">S4</strain>
    </source>
</reference>
<dbReference type="SMART" id="SM00147">
    <property type="entry name" value="RasGEF"/>
    <property type="match status" value="1"/>
</dbReference>
<dbReference type="PROSITE" id="PS50009">
    <property type="entry name" value="RASGEF_CAT"/>
    <property type="match status" value="1"/>
</dbReference>
<dbReference type="PROSITE" id="PS50212">
    <property type="entry name" value="RASGEF_NTER"/>
    <property type="match status" value="1"/>
</dbReference>
<evidence type="ECO:0000256" key="3">
    <source>
        <dbReference type="SAM" id="MobiDB-lite"/>
    </source>
</evidence>
<dbReference type="InterPro" id="IPR036964">
    <property type="entry name" value="RASGEF_cat_dom_sf"/>
</dbReference>
<protein>
    <submittedName>
        <fullName evidence="6">Ras GEF</fullName>
    </submittedName>
</protein>
<dbReference type="Pfam" id="PF00617">
    <property type="entry name" value="RasGEF"/>
    <property type="match status" value="1"/>
</dbReference>
<evidence type="ECO:0000259" key="4">
    <source>
        <dbReference type="PROSITE" id="PS50009"/>
    </source>
</evidence>
<proteinExistence type="predicted"/>
<dbReference type="Proteomes" id="UP000193944">
    <property type="component" value="Unassembled WGS sequence"/>
</dbReference>
<dbReference type="InterPro" id="IPR023578">
    <property type="entry name" value="Ras_GEF_dom_sf"/>
</dbReference>
<keyword evidence="7" id="KW-1185">Reference proteome</keyword>
<dbReference type="Gene3D" id="3.10.20.90">
    <property type="entry name" value="Phosphatidylinositol 3-kinase Catalytic Subunit, Chain A, domain 1"/>
    <property type="match status" value="1"/>
</dbReference>
<feature type="region of interest" description="Disordered" evidence="3">
    <location>
        <begin position="1"/>
        <end position="24"/>
    </location>
</feature>
<keyword evidence="1 2" id="KW-0344">Guanine-nucleotide releasing factor</keyword>
<gene>
    <name evidence="6" type="ORF">BCR32DRAFT_295413</name>
</gene>
<dbReference type="InterPro" id="IPR001895">
    <property type="entry name" value="RASGEF_cat_dom"/>
</dbReference>
<dbReference type="InterPro" id="IPR019804">
    <property type="entry name" value="Ras_G-nucl-exch_fac_CS"/>
</dbReference>
<comment type="caution">
    <text evidence="6">The sequence shown here is derived from an EMBL/GenBank/DDBJ whole genome shotgun (WGS) entry which is preliminary data.</text>
</comment>
<sequence length="992" mass="114724">MSSENNSLGQIQTTNIKNNNDKGHDGFTCFSPQYSNSIGRTSFRKHGSGRTSNFMNDTVSSSLSSLNSPILTMSKYSNPNMYYNTFKSSDSILSPFEHKEYTTNTATKKSFMDTVFNRKKLSKSDIFKFHEDDGEENDEYSLYYINGFSNYIKVSIYISSNWENTKIPLKLRVNEAVQYILQNKDVPGAPEDFNLYKLDRNTPGNKILLNPNEIIQNLVNNGDELKLKLHNEIENVTVSIPSLKIQVSLKYNQELSIKDAIKTLQSNLKSEERYGLYNKNLGFWLDDNKLLSSYDLTDDTILELRALAEEFFIRILDVENDSRFALRALPGFLVSDVLAMINNTVINRKIKHSSKNGIYGLKRKGRWMEENKTLEQFNEMKFSLHEQQECLEYQLQYEMVRVQTLDGSIHNILVDQSTTIGDLIELVGLIDPSGEENTYQIVSPAGEHFSNDENIWKLMGEDAILESDKLLFKPTPKPITLSSPIIGNDIRLEFMLDFSEPLSMLVPYICRRFGIRFVDFDYLRLEDGLDLKIDLSLEEQRVKPGSRLILEVSESWSYEKPQSPLPTQPGNNDNSSNVNIWDEPSTPEQIQYTKDNLNIASATLNKLVEKLTEEKNGNIDYLSFVKTFLLTYPSFTTSVILLQKLIERYHVPLKKFKNFAEFDKMRLFIQIRVCSVLEKWTKNFNHDIIENKKDGEEIKQQLLNFVEGILAEDQWKIAKTIRKTIYRMKKTETNDEQSNLSICNIPLKLGIFSYSNEDIAQQLTMLDFQLFQKIGPCEFLNQAWNKPDGHIKAPNILHLTSRFNSIAFWVACCILEGADAKQRASIMTRFIDIAQHLLQLNNYSTTMAFIAGFNKSSILRLKLTFKELSQRASKKLSLYEKLLTAEKSYHVYRQNLHLSTPPCIPYIGVYLTDLTYMEDGNPNFIENRINYTKRSLISTLIREIQQYQSISYNVKPIKELQQLLEFPIFSEEMEKRLYEISLLREPRAQQQS</sequence>
<dbReference type="SMART" id="SM00229">
    <property type="entry name" value="RasGEFN"/>
    <property type="match status" value="1"/>
</dbReference>
<dbReference type="CDD" id="cd00155">
    <property type="entry name" value="RasGEF"/>
    <property type="match status" value="1"/>
</dbReference>
<dbReference type="GO" id="GO:0005085">
    <property type="term" value="F:guanyl-nucleotide exchange factor activity"/>
    <property type="evidence" value="ECO:0007669"/>
    <property type="project" value="UniProtKB-KW"/>
</dbReference>
<feature type="domain" description="Ras-GEF" evidence="4">
    <location>
        <begin position="755"/>
        <end position="987"/>
    </location>
</feature>
<dbReference type="SUPFAM" id="SSF48366">
    <property type="entry name" value="Ras GEF"/>
    <property type="match status" value="1"/>
</dbReference>
<dbReference type="GO" id="GO:0005886">
    <property type="term" value="C:plasma membrane"/>
    <property type="evidence" value="ECO:0007669"/>
    <property type="project" value="TreeGrafter"/>
</dbReference>
<dbReference type="Gene3D" id="1.10.840.10">
    <property type="entry name" value="Ras guanine-nucleotide exchange factors catalytic domain"/>
    <property type="match status" value="1"/>
</dbReference>
<reference evidence="6 7" key="2">
    <citation type="submission" date="2016-08" db="EMBL/GenBank/DDBJ databases">
        <title>Pervasive Adenine N6-methylation of Active Genes in Fungi.</title>
        <authorList>
            <consortium name="DOE Joint Genome Institute"/>
            <person name="Mondo S.J."/>
            <person name="Dannebaum R.O."/>
            <person name="Kuo R.C."/>
            <person name="Labutti K."/>
            <person name="Haridas S."/>
            <person name="Kuo A."/>
            <person name="Salamov A."/>
            <person name="Ahrendt S.R."/>
            <person name="Lipzen A."/>
            <person name="Sullivan W."/>
            <person name="Andreopoulos W.B."/>
            <person name="Clum A."/>
            <person name="Lindquist E."/>
            <person name="Daum C."/>
            <person name="Ramamoorthy G.K."/>
            <person name="Gryganskyi A."/>
            <person name="Culley D."/>
            <person name="Magnuson J.K."/>
            <person name="James T.Y."/>
            <person name="O'Malley M.A."/>
            <person name="Stajich J.E."/>
            <person name="Spatafora J.W."/>
            <person name="Visel A."/>
            <person name="Grigoriev I.V."/>
        </authorList>
    </citation>
    <scope>NUCLEOTIDE SEQUENCE [LARGE SCALE GENOMIC DNA]</scope>
    <source>
        <strain evidence="6 7">S4</strain>
    </source>
</reference>
<feature type="compositionally biased region" description="Polar residues" evidence="3">
    <location>
        <begin position="1"/>
        <end position="18"/>
    </location>
</feature>
<dbReference type="AlphaFoldDB" id="A0A1Y1WW83"/>
<dbReference type="PROSITE" id="PS00720">
    <property type="entry name" value="RASGEF"/>
    <property type="match status" value="1"/>
</dbReference>
<dbReference type="Gene3D" id="1.20.870.10">
    <property type="entry name" value="Son of sevenless (SoS) protein Chain: S domain 1"/>
    <property type="match status" value="1"/>
</dbReference>
<dbReference type="STRING" id="1754192.A0A1Y1WW83"/>
<evidence type="ECO:0000259" key="5">
    <source>
        <dbReference type="PROSITE" id="PS50212"/>
    </source>
</evidence>